<dbReference type="InterPro" id="IPR013083">
    <property type="entry name" value="Znf_RING/FYVE/PHD"/>
</dbReference>
<dbReference type="GO" id="GO:0061630">
    <property type="term" value="F:ubiquitin protein ligase activity"/>
    <property type="evidence" value="ECO:0007669"/>
    <property type="project" value="UniProtKB-UniRule"/>
</dbReference>
<organism evidence="11 12">
    <name type="scientific">Coilia grayii</name>
    <name type="common">Gray's grenadier anchovy</name>
    <dbReference type="NCBI Taxonomy" id="363190"/>
    <lineage>
        <taxon>Eukaryota</taxon>
        <taxon>Metazoa</taxon>
        <taxon>Chordata</taxon>
        <taxon>Craniata</taxon>
        <taxon>Vertebrata</taxon>
        <taxon>Euteleostomi</taxon>
        <taxon>Actinopterygii</taxon>
        <taxon>Neopterygii</taxon>
        <taxon>Teleostei</taxon>
        <taxon>Clupei</taxon>
        <taxon>Clupeiformes</taxon>
        <taxon>Clupeoidei</taxon>
        <taxon>Engraulidae</taxon>
        <taxon>Coilinae</taxon>
        <taxon>Coilia</taxon>
    </lineage>
</organism>
<proteinExistence type="inferred from homology"/>
<evidence type="ECO:0000313" key="12">
    <source>
        <dbReference type="Proteomes" id="UP001591681"/>
    </source>
</evidence>
<evidence type="ECO:0000256" key="3">
    <source>
        <dbReference type="ARBA" id="ARBA00009413"/>
    </source>
</evidence>
<evidence type="ECO:0000256" key="9">
    <source>
        <dbReference type="RuleBase" id="RU367105"/>
    </source>
</evidence>
<dbReference type="PROSITE" id="PS00518">
    <property type="entry name" value="ZF_RING_1"/>
    <property type="match status" value="1"/>
</dbReference>
<evidence type="ECO:0000256" key="2">
    <source>
        <dbReference type="ARBA" id="ARBA00004906"/>
    </source>
</evidence>
<evidence type="ECO:0000256" key="6">
    <source>
        <dbReference type="ARBA" id="ARBA00022771"/>
    </source>
</evidence>
<keyword evidence="5 9" id="KW-0479">Metal-binding</keyword>
<keyword evidence="6 8" id="KW-0863">Zinc-finger</keyword>
<dbReference type="GO" id="GO:0016567">
    <property type="term" value="P:protein ubiquitination"/>
    <property type="evidence" value="ECO:0007669"/>
    <property type="project" value="UniProtKB-UniRule"/>
</dbReference>
<dbReference type="InterPro" id="IPR017907">
    <property type="entry name" value="Znf_RING_CS"/>
</dbReference>
<evidence type="ECO:0000256" key="8">
    <source>
        <dbReference type="PROSITE-ProRule" id="PRU00175"/>
    </source>
</evidence>
<comment type="subcellular location">
    <subcellularLocation>
        <location evidence="9">Cytoplasm</location>
    </subcellularLocation>
</comment>
<name>A0ABD1KY85_9TELE</name>
<dbReference type="Pfam" id="PF13923">
    <property type="entry name" value="zf-C3HC4_2"/>
    <property type="match status" value="1"/>
</dbReference>
<dbReference type="InterPro" id="IPR039398">
    <property type="entry name" value="Deltex_fam"/>
</dbReference>
<dbReference type="InterPro" id="IPR039399">
    <property type="entry name" value="Deltex_C_sf"/>
</dbReference>
<sequence length="223" mass="24727">MKTTFSMTSPFDDGNLLNEGERYKEMPDDYCIVCMDNIQDKKTLKCCHSFCSSCIDDVFKVKPACPACNAFYGTYYGTQPLDGVMKVTRRWQSLPGYEGYGCIVIEYSFPPGIQGPEHPNTGKRYSGTSRQAFLPACEEGEQVLRMLRVAFKRRLVFTIGASATTGLSSAITWNDIHHKTSIGGGPALFGYPDPGYLTRVQEELRQKGITAASLEDSLNDIPV</sequence>
<dbReference type="Pfam" id="PF18102">
    <property type="entry name" value="DTC"/>
    <property type="match status" value="1"/>
</dbReference>
<comment type="catalytic activity">
    <reaction evidence="1 9">
        <text>S-ubiquitinyl-[E2 ubiquitin-conjugating enzyme]-L-cysteine + [acceptor protein]-L-lysine = [E2 ubiquitin-conjugating enzyme]-L-cysteine + N(6)-ubiquitinyl-[acceptor protein]-L-lysine.</text>
        <dbReference type="EC" id="2.3.2.27"/>
    </reaction>
</comment>
<evidence type="ECO:0000256" key="7">
    <source>
        <dbReference type="ARBA" id="ARBA00022833"/>
    </source>
</evidence>
<evidence type="ECO:0000256" key="4">
    <source>
        <dbReference type="ARBA" id="ARBA00022679"/>
    </source>
</evidence>
<dbReference type="SMART" id="SM00184">
    <property type="entry name" value="RING"/>
    <property type="match status" value="1"/>
</dbReference>
<dbReference type="PROSITE" id="PS50089">
    <property type="entry name" value="ZF_RING_2"/>
    <property type="match status" value="1"/>
</dbReference>
<keyword evidence="12" id="KW-1185">Reference proteome</keyword>
<reference evidence="11 12" key="1">
    <citation type="submission" date="2024-09" db="EMBL/GenBank/DDBJ databases">
        <title>A chromosome-level genome assembly of Gray's grenadier anchovy, Coilia grayii.</title>
        <authorList>
            <person name="Fu Z."/>
        </authorList>
    </citation>
    <scope>NUCLEOTIDE SEQUENCE [LARGE SCALE GENOMIC DNA]</scope>
    <source>
        <strain evidence="11">G4</strain>
        <tissue evidence="11">Muscle</tissue>
    </source>
</reference>
<comment type="pathway">
    <text evidence="2 9">Protein modification; protein ubiquitination.</text>
</comment>
<dbReference type="Gene3D" id="3.30.40.10">
    <property type="entry name" value="Zinc/RING finger domain, C3HC4 (zinc finger)"/>
    <property type="match status" value="1"/>
</dbReference>
<evidence type="ECO:0000259" key="10">
    <source>
        <dbReference type="PROSITE" id="PS50089"/>
    </source>
</evidence>
<keyword evidence="7 9" id="KW-0862">Zinc</keyword>
<dbReference type="EMBL" id="JBHFQA010000001">
    <property type="protein sequence ID" value="KAL2104114.1"/>
    <property type="molecule type" value="Genomic_DNA"/>
</dbReference>
<dbReference type="InterPro" id="IPR039396">
    <property type="entry name" value="Deltex_C"/>
</dbReference>
<comment type="caution">
    <text evidence="11">The sequence shown here is derived from an EMBL/GenBank/DDBJ whole genome shotgun (WGS) entry which is preliminary data.</text>
</comment>
<dbReference type="EC" id="2.3.2.27" evidence="9"/>
<dbReference type="Gene3D" id="3.30.390.130">
    <property type="match status" value="1"/>
</dbReference>
<keyword evidence="4 9" id="KW-0808">Transferase</keyword>
<dbReference type="GO" id="GO:0008270">
    <property type="term" value="F:zinc ion binding"/>
    <property type="evidence" value="ECO:0007669"/>
    <property type="project" value="UniProtKB-KW"/>
</dbReference>
<feature type="domain" description="RING-type" evidence="10">
    <location>
        <begin position="31"/>
        <end position="69"/>
    </location>
</feature>
<dbReference type="SUPFAM" id="SSF57850">
    <property type="entry name" value="RING/U-box"/>
    <property type="match status" value="1"/>
</dbReference>
<evidence type="ECO:0000256" key="5">
    <source>
        <dbReference type="ARBA" id="ARBA00022723"/>
    </source>
</evidence>
<dbReference type="Proteomes" id="UP001591681">
    <property type="component" value="Unassembled WGS sequence"/>
</dbReference>
<evidence type="ECO:0000256" key="1">
    <source>
        <dbReference type="ARBA" id="ARBA00000900"/>
    </source>
</evidence>
<dbReference type="AlphaFoldDB" id="A0ABD1KY85"/>
<keyword evidence="9" id="KW-0963">Cytoplasm</keyword>
<dbReference type="InterPro" id="IPR001841">
    <property type="entry name" value="Znf_RING"/>
</dbReference>
<dbReference type="CDD" id="cd09633">
    <property type="entry name" value="Deltex_C"/>
    <property type="match status" value="1"/>
</dbReference>
<accession>A0ABD1KY85</accession>
<gene>
    <name evidence="11" type="ORF">ACEWY4_000982</name>
</gene>
<dbReference type="PANTHER" id="PTHR12622">
    <property type="entry name" value="DELTEX-RELATED"/>
    <property type="match status" value="1"/>
</dbReference>
<protein>
    <recommendedName>
        <fullName evidence="9">E3 ubiquitin-protein ligase</fullName>
        <ecNumber evidence="9">2.3.2.27</ecNumber>
    </recommendedName>
</protein>
<evidence type="ECO:0000313" key="11">
    <source>
        <dbReference type="EMBL" id="KAL2104114.1"/>
    </source>
</evidence>
<dbReference type="GO" id="GO:0005737">
    <property type="term" value="C:cytoplasm"/>
    <property type="evidence" value="ECO:0007669"/>
    <property type="project" value="UniProtKB-SubCell"/>
</dbReference>
<comment type="similarity">
    <text evidence="3 9">Belongs to the Deltex family.</text>
</comment>